<dbReference type="Proteomes" id="UP000807353">
    <property type="component" value="Unassembled WGS sequence"/>
</dbReference>
<proteinExistence type="predicted"/>
<organism evidence="1 2">
    <name type="scientific">Collybia nuda</name>
    <dbReference type="NCBI Taxonomy" id="64659"/>
    <lineage>
        <taxon>Eukaryota</taxon>
        <taxon>Fungi</taxon>
        <taxon>Dikarya</taxon>
        <taxon>Basidiomycota</taxon>
        <taxon>Agaricomycotina</taxon>
        <taxon>Agaricomycetes</taxon>
        <taxon>Agaricomycetidae</taxon>
        <taxon>Agaricales</taxon>
        <taxon>Tricholomatineae</taxon>
        <taxon>Clitocybaceae</taxon>
        <taxon>Collybia</taxon>
    </lineage>
</organism>
<dbReference type="EMBL" id="MU150284">
    <property type="protein sequence ID" value="KAF9461430.1"/>
    <property type="molecule type" value="Genomic_DNA"/>
</dbReference>
<evidence type="ECO:0000313" key="1">
    <source>
        <dbReference type="EMBL" id="KAF9461430.1"/>
    </source>
</evidence>
<accession>A0A9P5Y341</accession>
<gene>
    <name evidence="1" type="ORF">BDZ94DRAFT_812896</name>
</gene>
<keyword evidence="2" id="KW-1185">Reference proteome</keyword>
<sequence>MPTIIPQDILNVVVDHLANDRPTLKTCTLISRFFRYSCQIHLFGTLCLKIDEERRNQQLLCILMDHPALALCVQNLELQLLYLRWEPPTGHEHKPMVTIIPLLLHLRSLRMTYESNYMLAWKGSGELHEAVLHLFNLPTLMRLSLGCIQDFPIDVFLRRCTRLRDLTLTLVYEPDNTPDSNNNPDLYAPSIVTPKFQLDALRISTIQNSGRLLRGLIDSNSIGIQSLRKLEFGRVERVQDIDDCQKALEDCAASLEIFKVSVASETLALSIGNALTKTMDLSRLSRLRKLTLEVDASMPEALPWMHALLDSVSPSNNIEEVAIHDTGFRGTGIDLSDHRWSVVDLAIASWASPSLRTVSLVIGQHWEPASHPKILEGTFPGLSAKRVLAVVSRESLYSKFALI</sequence>
<comment type="caution">
    <text evidence="1">The sequence shown here is derived from an EMBL/GenBank/DDBJ whole genome shotgun (WGS) entry which is preliminary data.</text>
</comment>
<dbReference type="AlphaFoldDB" id="A0A9P5Y341"/>
<name>A0A9P5Y341_9AGAR</name>
<reference evidence="1" key="1">
    <citation type="submission" date="2020-11" db="EMBL/GenBank/DDBJ databases">
        <authorList>
            <consortium name="DOE Joint Genome Institute"/>
            <person name="Ahrendt S."/>
            <person name="Riley R."/>
            <person name="Andreopoulos W."/>
            <person name="Labutti K."/>
            <person name="Pangilinan J."/>
            <person name="Ruiz-Duenas F.J."/>
            <person name="Barrasa J.M."/>
            <person name="Sanchez-Garcia M."/>
            <person name="Camarero S."/>
            <person name="Miyauchi S."/>
            <person name="Serrano A."/>
            <person name="Linde D."/>
            <person name="Babiker R."/>
            <person name="Drula E."/>
            <person name="Ayuso-Fernandez I."/>
            <person name="Pacheco R."/>
            <person name="Padilla G."/>
            <person name="Ferreira P."/>
            <person name="Barriuso J."/>
            <person name="Kellner H."/>
            <person name="Castanera R."/>
            <person name="Alfaro M."/>
            <person name="Ramirez L."/>
            <person name="Pisabarro A.G."/>
            <person name="Kuo A."/>
            <person name="Tritt A."/>
            <person name="Lipzen A."/>
            <person name="He G."/>
            <person name="Yan M."/>
            <person name="Ng V."/>
            <person name="Cullen D."/>
            <person name="Martin F."/>
            <person name="Rosso M.-N."/>
            <person name="Henrissat B."/>
            <person name="Hibbett D."/>
            <person name="Martinez A.T."/>
            <person name="Grigoriev I.V."/>
        </authorList>
    </citation>
    <scope>NUCLEOTIDE SEQUENCE</scope>
    <source>
        <strain evidence="1">CBS 247.69</strain>
    </source>
</reference>
<dbReference type="OrthoDB" id="3069184at2759"/>
<evidence type="ECO:0000313" key="2">
    <source>
        <dbReference type="Proteomes" id="UP000807353"/>
    </source>
</evidence>
<protein>
    <submittedName>
        <fullName evidence="1">Uncharacterized protein</fullName>
    </submittedName>
</protein>